<evidence type="ECO:0000313" key="3">
    <source>
        <dbReference type="Proteomes" id="UP001151760"/>
    </source>
</evidence>
<dbReference type="Proteomes" id="UP001151760">
    <property type="component" value="Unassembled WGS sequence"/>
</dbReference>
<evidence type="ECO:0000256" key="1">
    <source>
        <dbReference type="SAM" id="MobiDB-lite"/>
    </source>
</evidence>
<keyword evidence="3" id="KW-1185">Reference proteome</keyword>
<reference evidence="2" key="2">
    <citation type="submission" date="2022-01" db="EMBL/GenBank/DDBJ databases">
        <authorList>
            <person name="Yamashiro T."/>
            <person name="Shiraishi A."/>
            <person name="Satake H."/>
            <person name="Nakayama K."/>
        </authorList>
    </citation>
    <scope>NUCLEOTIDE SEQUENCE</scope>
</reference>
<comment type="caution">
    <text evidence="2">The sequence shown here is derived from an EMBL/GenBank/DDBJ whole genome shotgun (WGS) entry which is preliminary data.</text>
</comment>
<dbReference type="PANTHER" id="PTHR32166">
    <property type="entry name" value="OSJNBA0013A04.12 PROTEIN"/>
    <property type="match status" value="1"/>
</dbReference>
<organism evidence="2 3">
    <name type="scientific">Tanacetum coccineum</name>
    <dbReference type="NCBI Taxonomy" id="301880"/>
    <lineage>
        <taxon>Eukaryota</taxon>
        <taxon>Viridiplantae</taxon>
        <taxon>Streptophyta</taxon>
        <taxon>Embryophyta</taxon>
        <taxon>Tracheophyta</taxon>
        <taxon>Spermatophyta</taxon>
        <taxon>Magnoliopsida</taxon>
        <taxon>eudicotyledons</taxon>
        <taxon>Gunneridae</taxon>
        <taxon>Pentapetalae</taxon>
        <taxon>asterids</taxon>
        <taxon>campanulids</taxon>
        <taxon>Asterales</taxon>
        <taxon>Asteraceae</taxon>
        <taxon>Asteroideae</taxon>
        <taxon>Anthemideae</taxon>
        <taxon>Anthemidinae</taxon>
        <taxon>Tanacetum</taxon>
    </lineage>
</organism>
<evidence type="ECO:0000313" key="2">
    <source>
        <dbReference type="EMBL" id="GJT13700.1"/>
    </source>
</evidence>
<gene>
    <name evidence="2" type="ORF">Tco_0860742</name>
</gene>
<feature type="compositionally biased region" description="Basic and acidic residues" evidence="1">
    <location>
        <begin position="340"/>
        <end position="352"/>
    </location>
</feature>
<feature type="compositionally biased region" description="Polar residues" evidence="1">
    <location>
        <begin position="329"/>
        <end position="339"/>
    </location>
</feature>
<reference evidence="2" key="1">
    <citation type="journal article" date="2022" name="Int. J. Mol. Sci.">
        <title>Draft Genome of Tanacetum Coccineum: Genomic Comparison of Closely Related Tanacetum-Family Plants.</title>
        <authorList>
            <person name="Yamashiro T."/>
            <person name="Shiraishi A."/>
            <person name="Nakayama K."/>
            <person name="Satake H."/>
        </authorList>
    </citation>
    <scope>NUCLEOTIDE SEQUENCE</scope>
</reference>
<name>A0ABQ5BFT8_9ASTR</name>
<dbReference type="EMBL" id="BQNB010013251">
    <property type="protein sequence ID" value="GJT13700.1"/>
    <property type="molecule type" value="Genomic_DNA"/>
</dbReference>
<accession>A0ABQ5BFT8</accession>
<feature type="compositionally biased region" description="Basic and acidic residues" evidence="1">
    <location>
        <begin position="316"/>
        <end position="327"/>
    </location>
</feature>
<dbReference type="SUPFAM" id="SSF53098">
    <property type="entry name" value="Ribonuclease H-like"/>
    <property type="match status" value="1"/>
</dbReference>
<feature type="region of interest" description="Disordered" evidence="1">
    <location>
        <begin position="304"/>
        <end position="352"/>
    </location>
</feature>
<proteinExistence type="predicted"/>
<dbReference type="InterPro" id="IPR012337">
    <property type="entry name" value="RNaseH-like_sf"/>
</dbReference>
<dbReference type="PANTHER" id="PTHR32166:SF24">
    <property type="entry name" value="F16P17.2 PROTEIN"/>
    <property type="match status" value="1"/>
</dbReference>
<protein>
    <submittedName>
        <fullName evidence="2">HAT dimerization domain, ribonuclease H-like superfamily protein</fullName>
    </submittedName>
</protein>
<sequence length="352" mass="40775">MCKWDTVQCLWLNPQFHEMVSAINKAPPGYKAPSSEKARTVLLDECARDVKRLTINPRHMVYTRSFYCIPGKRLKRGKMVVKFFLNHTQALAIFRDNSKLELLKVAQTRFASHYILLKRLKDCREALATTVVLNSWREWAKQGDENKKKAGELVVQTIQSESFWINVDHILAVTKPIFSLIKFCDGDGPRMGEIYERMNNMVGEIKDVMKDNIFGEFYPEVEKIILARWDKMTIPLHCLGFALTPRFYDTRYIEALAPGGQQRRAPNLDKEVMTGVIDAFERIAENQEEDDLLRKQFGNLFSHKKGPPLHNNGLDSYKEGPLKKWDMNPESTNLEGSTSRLEDMQWENLDKE</sequence>